<reference evidence="1" key="2">
    <citation type="submission" date="2017-09" db="EMBL/GenBank/DDBJ databases">
        <authorList>
            <person name="Ehlers B."/>
            <person name="Leendertz F.H."/>
        </authorList>
    </citation>
    <scope>NUCLEOTIDE SEQUENCE</scope>
    <source>
        <strain evidence="1">MAVP-26</strain>
    </source>
</reference>
<sequence>MFRKALHDEIRNIFGLKAVDWAGALHDGADIVYVEYLSVREQYFSESHIRFFGIIRLSLADMGRDKPVFGVLGSKFDRYKKRSGNKTSLASVNMEASSDWLSVGVLSVAKEFHFACEIEFDKTREKIKYFKWIDYE</sequence>
<dbReference type="EMBL" id="LHQV01000006">
    <property type="protein sequence ID" value="OQK02691.1"/>
    <property type="molecule type" value="Genomic_DNA"/>
</dbReference>
<proteinExistence type="predicted"/>
<gene>
    <name evidence="2" type="ORF">AKG60_05495</name>
    <name evidence="1" type="ORF">YA91_18050</name>
</gene>
<reference evidence="2 3" key="1">
    <citation type="submission" date="2015-08" db="EMBL/GenBank/DDBJ databases">
        <title>Draft Genome Sequences of Vibrio parahaemolyticus Strains.</title>
        <authorList>
            <person name="Gonzalez-Escalona N."/>
            <person name="DePaola A."/>
        </authorList>
    </citation>
    <scope>NUCLEOTIDE SEQUENCE [LARGE SCALE GENOMIC DNA]</scope>
    <source>
        <strain evidence="2 3">CFSAN001621</strain>
    </source>
</reference>
<name>A0A249W6S2_VIBPH</name>
<evidence type="ECO:0000313" key="3">
    <source>
        <dbReference type="Proteomes" id="UP000191946"/>
    </source>
</evidence>
<dbReference type="Proteomes" id="UP000191946">
    <property type="component" value="Unassembled WGS sequence"/>
</dbReference>
<dbReference type="EMBL" id="CP023248">
    <property type="protein sequence ID" value="ASZ52316.1"/>
    <property type="molecule type" value="Genomic_DNA"/>
</dbReference>
<dbReference type="RefSeq" id="WP_005495355.1">
    <property type="nucleotide sequence ID" value="NZ_CP023248.2"/>
</dbReference>
<organism evidence="1">
    <name type="scientific">Vibrio parahaemolyticus</name>
    <dbReference type="NCBI Taxonomy" id="670"/>
    <lineage>
        <taxon>Bacteria</taxon>
        <taxon>Pseudomonadati</taxon>
        <taxon>Pseudomonadota</taxon>
        <taxon>Gammaproteobacteria</taxon>
        <taxon>Vibrionales</taxon>
        <taxon>Vibrionaceae</taxon>
        <taxon>Vibrio</taxon>
    </lineage>
</organism>
<evidence type="ECO:0000313" key="2">
    <source>
        <dbReference type="EMBL" id="OQK02691.1"/>
    </source>
</evidence>
<protein>
    <submittedName>
        <fullName evidence="1">Uncharacterized protein</fullName>
    </submittedName>
</protein>
<evidence type="ECO:0000313" key="1">
    <source>
        <dbReference type="EMBL" id="ASZ52316.1"/>
    </source>
</evidence>
<dbReference type="AlphaFoldDB" id="A0A249W6S2"/>
<accession>A0A249W6S2</accession>
<keyword evidence="3" id="KW-1185">Reference proteome</keyword>